<feature type="domain" description="Cas12f1-like TNB" evidence="2">
    <location>
        <begin position="369"/>
        <end position="427"/>
    </location>
</feature>
<dbReference type="InterPro" id="IPR010095">
    <property type="entry name" value="Cas12f1-like_TNB"/>
</dbReference>
<accession>A0A7X3SHR5</accession>
<reference evidence="3 4" key="1">
    <citation type="submission" date="2019-12" db="EMBL/GenBank/DDBJ databases">
        <title>Sporaefaciens musculi gen. nov., sp. nov., a novel bacterium isolated from the caecum of an obese mouse.</title>
        <authorList>
            <person name="Rasmussen T.S."/>
            <person name="Streidl T."/>
            <person name="Hitch T.C.A."/>
            <person name="Wortmann E."/>
            <person name="Deptula P."/>
            <person name="Hansen M."/>
            <person name="Nielsen D.S."/>
            <person name="Clavel T."/>
            <person name="Vogensen F.K."/>
        </authorList>
    </citation>
    <scope>NUCLEOTIDE SEQUENCE [LARGE SCALE GENOMIC DNA]</scope>
    <source>
        <strain evidence="3 4">WCA-9-b2</strain>
    </source>
</reference>
<name>A0A7X3SHR5_9FIRM</name>
<evidence type="ECO:0000313" key="4">
    <source>
        <dbReference type="Proteomes" id="UP000460412"/>
    </source>
</evidence>
<dbReference type="RefSeq" id="WP_159750032.1">
    <property type="nucleotide sequence ID" value="NZ_WUQX01000001.1"/>
</dbReference>
<protein>
    <submittedName>
        <fullName evidence="3">Transposase</fullName>
    </submittedName>
</protein>
<dbReference type="Pfam" id="PF07282">
    <property type="entry name" value="Cas12f1-like_TNB"/>
    <property type="match status" value="1"/>
</dbReference>
<dbReference type="EMBL" id="WUQX01000001">
    <property type="protein sequence ID" value="MXP74683.1"/>
    <property type="molecule type" value="Genomic_DNA"/>
</dbReference>
<sequence length="445" mass="51523">MKGHKDTIYKTVYQYNQIPLSAADIERLQEIARDCRQVKNYVYDRYSGIRSLSKLHPGYTIQNEMTKSGLREKLGLPSVYFYLSVFDALGDIKSQWTRTKSRVGQNIRNNPNLSPEDRHYLRFVMKQSQCFESVLMGGEPKLVGVWKERYADVQKDVDTHRLNQYLRRQVRRCRNKPHTDAADGFLASPKGYRYADHGIYLSMKESRRRLFIPLTDNNRYSCQIYVRLYPEKRGLTLNVPIEVKQRHPAGYSGEMGLAMGLKCMFVTNRGRAYGEKYLEYQSALTDYVQKRLPRHQRNAKNNPGMKKYNAGKARLEEAMHNYVNEEINRMLDTEKPGVVYLPKLPPKSKAGFNRKVNATVNMWQKGFVKSRLLQKCRERSIELVEVFGKGISIQCSRCGADGVKEKDVFRCPSCGIEMPERQNTAKNVLKRGCALREDGVVENKL</sequence>
<evidence type="ECO:0000313" key="3">
    <source>
        <dbReference type="EMBL" id="MXP74683.1"/>
    </source>
</evidence>
<gene>
    <name evidence="3" type="ORF">GN277_04610</name>
</gene>
<dbReference type="Proteomes" id="UP000460412">
    <property type="component" value="Unassembled WGS sequence"/>
</dbReference>
<keyword evidence="1" id="KW-0238">DNA-binding</keyword>
<dbReference type="GO" id="GO:0003677">
    <property type="term" value="F:DNA binding"/>
    <property type="evidence" value="ECO:0007669"/>
    <property type="project" value="UniProtKB-KW"/>
</dbReference>
<dbReference type="AlphaFoldDB" id="A0A7X3SHR5"/>
<keyword evidence="4" id="KW-1185">Reference proteome</keyword>
<evidence type="ECO:0000256" key="1">
    <source>
        <dbReference type="ARBA" id="ARBA00023125"/>
    </source>
</evidence>
<evidence type="ECO:0000259" key="2">
    <source>
        <dbReference type="Pfam" id="PF07282"/>
    </source>
</evidence>
<comment type="caution">
    <text evidence="3">The sequence shown here is derived from an EMBL/GenBank/DDBJ whole genome shotgun (WGS) entry which is preliminary data.</text>
</comment>
<organism evidence="3 4">
    <name type="scientific">Sporofaciens musculi</name>
    <dbReference type="NCBI Taxonomy" id="2681861"/>
    <lineage>
        <taxon>Bacteria</taxon>
        <taxon>Bacillati</taxon>
        <taxon>Bacillota</taxon>
        <taxon>Clostridia</taxon>
        <taxon>Lachnospirales</taxon>
        <taxon>Lachnospiraceae</taxon>
        <taxon>Sporofaciens</taxon>
    </lineage>
</organism>
<proteinExistence type="predicted"/>